<dbReference type="AlphaFoldDB" id="A0AAV4D6T6"/>
<dbReference type="EMBL" id="BLXT01007511">
    <property type="protein sequence ID" value="GFO39773.1"/>
    <property type="molecule type" value="Genomic_DNA"/>
</dbReference>
<protein>
    <submittedName>
        <fullName evidence="1">Uncharacterized protein</fullName>
    </submittedName>
</protein>
<accession>A0AAV4D6T6</accession>
<name>A0AAV4D6T6_9GAST</name>
<comment type="caution">
    <text evidence="1">The sequence shown here is derived from an EMBL/GenBank/DDBJ whole genome shotgun (WGS) entry which is preliminary data.</text>
</comment>
<organism evidence="1 2">
    <name type="scientific">Plakobranchus ocellatus</name>
    <dbReference type="NCBI Taxonomy" id="259542"/>
    <lineage>
        <taxon>Eukaryota</taxon>
        <taxon>Metazoa</taxon>
        <taxon>Spiralia</taxon>
        <taxon>Lophotrochozoa</taxon>
        <taxon>Mollusca</taxon>
        <taxon>Gastropoda</taxon>
        <taxon>Heterobranchia</taxon>
        <taxon>Euthyneura</taxon>
        <taxon>Panpulmonata</taxon>
        <taxon>Sacoglossa</taxon>
        <taxon>Placobranchoidea</taxon>
        <taxon>Plakobranchidae</taxon>
        <taxon>Plakobranchus</taxon>
    </lineage>
</organism>
<keyword evidence="2" id="KW-1185">Reference proteome</keyword>
<proteinExistence type="predicted"/>
<evidence type="ECO:0000313" key="1">
    <source>
        <dbReference type="EMBL" id="GFO39773.1"/>
    </source>
</evidence>
<gene>
    <name evidence="1" type="ORF">PoB_006627800</name>
</gene>
<dbReference type="Proteomes" id="UP000735302">
    <property type="component" value="Unassembled WGS sequence"/>
</dbReference>
<sequence length="130" mass="14441">MGSESPKGFRYVRLGWAECDIGGTHLLTFYPLHLYKENFPIPFSFFLHPLVYNSITIFASLEDGKFQQLAVGLTLQVAKRCNPSRSAFGFGESTSTNHTKARQIANCFTGSTCPIESLPGNRPPNPAERQ</sequence>
<evidence type="ECO:0000313" key="2">
    <source>
        <dbReference type="Proteomes" id="UP000735302"/>
    </source>
</evidence>
<reference evidence="1 2" key="1">
    <citation type="journal article" date="2021" name="Elife">
        <title>Chloroplast acquisition without the gene transfer in kleptoplastic sea slugs, Plakobranchus ocellatus.</title>
        <authorList>
            <person name="Maeda T."/>
            <person name="Takahashi S."/>
            <person name="Yoshida T."/>
            <person name="Shimamura S."/>
            <person name="Takaki Y."/>
            <person name="Nagai Y."/>
            <person name="Toyoda A."/>
            <person name="Suzuki Y."/>
            <person name="Arimoto A."/>
            <person name="Ishii H."/>
            <person name="Satoh N."/>
            <person name="Nishiyama T."/>
            <person name="Hasebe M."/>
            <person name="Maruyama T."/>
            <person name="Minagawa J."/>
            <person name="Obokata J."/>
            <person name="Shigenobu S."/>
        </authorList>
    </citation>
    <scope>NUCLEOTIDE SEQUENCE [LARGE SCALE GENOMIC DNA]</scope>
</reference>